<comment type="caution">
    <text evidence="7">The sequence shown here is derived from an EMBL/GenBank/DDBJ whole genome shotgun (WGS) entry which is preliminary data.</text>
</comment>
<evidence type="ECO:0000256" key="5">
    <source>
        <dbReference type="ARBA" id="ARBA00022729"/>
    </source>
</evidence>
<evidence type="ECO:0000256" key="1">
    <source>
        <dbReference type="ARBA" id="ARBA00004613"/>
    </source>
</evidence>
<comment type="similarity">
    <text evidence="2 6">Belongs to the plant self-incompatibility (S1) protein family.</text>
</comment>
<dbReference type="Gramene" id="rna-gnl|WGS:JABURB|Cocit.L3692.1">
    <property type="protein sequence ID" value="cds-KAF7846828.1"/>
    <property type="gene ID" value="gene-BT93_L3692"/>
</dbReference>
<proteinExistence type="inferred from homology"/>
<keyword evidence="4 6" id="KW-0964">Secreted</keyword>
<evidence type="ECO:0000256" key="2">
    <source>
        <dbReference type="ARBA" id="ARBA00005581"/>
    </source>
</evidence>
<dbReference type="Proteomes" id="UP000806378">
    <property type="component" value="Unassembled WGS sequence"/>
</dbReference>
<evidence type="ECO:0000313" key="8">
    <source>
        <dbReference type="Proteomes" id="UP000806378"/>
    </source>
</evidence>
<evidence type="ECO:0000256" key="3">
    <source>
        <dbReference type="ARBA" id="ARBA00022471"/>
    </source>
</evidence>
<keyword evidence="8" id="KW-1185">Reference proteome</keyword>
<dbReference type="PANTHER" id="PTHR31232">
    <property type="match status" value="1"/>
</dbReference>
<evidence type="ECO:0000256" key="4">
    <source>
        <dbReference type="ARBA" id="ARBA00022525"/>
    </source>
</evidence>
<evidence type="ECO:0000256" key="6">
    <source>
        <dbReference type="RuleBase" id="RU367044"/>
    </source>
</evidence>
<dbReference type="AlphaFoldDB" id="A0A8T0CGU9"/>
<evidence type="ECO:0000313" key="7">
    <source>
        <dbReference type="EMBL" id="KAF7846828.1"/>
    </source>
</evidence>
<dbReference type="PANTHER" id="PTHR31232:SF144">
    <property type="entry name" value="S-PROTEIN HOMOLOG 2"/>
    <property type="match status" value="1"/>
</dbReference>
<organism evidence="7 8">
    <name type="scientific">Corymbia citriodora subsp. variegata</name>
    <dbReference type="NCBI Taxonomy" id="360336"/>
    <lineage>
        <taxon>Eukaryota</taxon>
        <taxon>Viridiplantae</taxon>
        <taxon>Streptophyta</taxon>
        <taxon>Embryophyta</taxon>
        <taxon>Tracheophyta</taxon>
        <taxon>Spermatophyta</taxon>
        <taxon>Magnoliopsida</taxon>
        <taxon>eudicotyledons</taxon>
        <taxon>Gunneridae</taxon>
        <taxon>Pentapetalae</taxon>
        <taxon>rosids</taxon>
        <taxon>malvids</taxon>
        <taxon>Myrtales</taxon>
        <taxon>Myrtaceae</taxon>
        <taxon>Myrtoideae</taxon>
        <taxon>Eucalypteae</taxon>
        <taxon>Corymbia</taxon>
    </lineage>
</organism>
<keyword evidence="3 6" id="KW-0713">Self-incompatibility</keyword>
<reference evidence="7" key="1">
    <citation type="submission" date="2020-05" db="EMBL/GenBank/DDBJ databases">
        <title>WGS assembly of Corymbia citriodora subspecies variegata.</title>
        <authorList>
            <person name="Barry K."/>
            <person name="Hundley H."/>
            <person name="Shu S."/>
            <person name="Jenkins J."/>
            <person name="Grimwood J."/>
            <person name="Baten A."/>
        </authorList>
    </citation>
    <scope>NUCLEOTIDE SEQUENCE</scope>
    <source>
        <strain evidence="7">CV2-018</strain>
    </source>
</reference>
<dbReference type="Pfam" id="PF05938">
    <property type="entry name" value="Self-incomp_S1"/>
    <property type="match status" value="1"/>
</dbReference>
<accession>A0A8T0CGU9</accession>
<dbReference type="GO" id="GO:0005576">
    <property type="term" value="C:extracellular region"/>
    <property type="evidence" value="ECO:0007669"/>
    <property type="project" value="UniProtKB-SubCell"/>
</dbReference>
<dbReference type="PROSITE" id="PS51257">
    <property type="entry name" value="PROKAR_LIPOPROTEIN"/>
    <property type="match status" value="1"/>
</dbReference>
<name>A0A8T0CGU9_CORYI</name>
<comment type="subcellular location">
    <subcellularLocation>
        <location evidence="1 6">Secreted</location>
    </subcellularLocation>
</comment>
<dbReference type="InterPro" id="IPR010264">
    <property type="entry name" value="Self-incomp_S1"/>
</dbReference>
<dbReference type="OrthoDB" id="1900999at2759"/>
<keyword evidence="5 6" id="KW-0732">Signal</keyword>
<feature type="signal peptide" evidence="6">
    <location>
        <begin position="1"/>
        <end position="21"/>
    </location>
</feature>
<dbReference type="EMBL" id="MU091747">
    <property type="protein sequence ID" value="KAF7846828.1"/>
    <property type="molecule type" value="Genomic_DNA"/>
</dbReference>
<dbReference type="GO" id="GO:0060320">
    <property type="term" value="P:rejection of self pollen"/>
    <property type="evidence" value="ECO:0007669"/>
    <property type="project" value="UniProtKB-KW"/>
</dbReference>
<protein>
    <recommendedName>
        <fullName evidence="6">S-protein homolog</fullName>
    </recommendedName>
</protein>
<feature type="chain" id="PRO_5035967454" description="S-protein homolog" evidence="6">
    <location>
        <begin position="22"/>
        <end position="132"/>
    </location>
</feature>
<gene>
    <name evidence="7" type="ORF">BT93_L3692</name>
</gene>
<sequence>MTNSLAKLIFIFSLLLTSCAAQKGKKTTVEIINNFPDGTTLIAHCKSGDDDLGVQNITTTWRFSFVPSFLRNTLFFCSFAWPGQSKYFDIYVQKRDEDECSLCSWRISPNGPCRFNENTRSFDICYPWNPST</sequence>